<feature type="domain" description="Chorismate-utilising enzyme C-terminal" evidence="1">
    <location>
        <begin position="168"/>
        <end position="422"/>
    </location>
</feature>
<evidence type="ECO:0000313" key="2">
    <source>
        <dbReference type="EMBL" id="MEJ1155583.1"/>
    </source>
</evidence>
<reference evidence="2 3" key="1">
    <citation type="submission" date="2024-02" db="EMBL/GenBank/DDBJ databases">
        <authorList>
            <person name="Saticioglu I.B."/>
        </authorList>
    </citation>
    <scope>NUCLEOTIDE SEQUENCE [LARGE SCALE GENOMIC DNA]</scope>
    <source>
        <strain evidence="2 3">Mu-86</strain>
    </source>
</reference>
<dbReference type="InterPro" id="IPR005801">
    <property type="entry name" value="ADC_synthase"/>
</dbReference>
<dbReference type="Gene3D" id="3.60.120.10">
    <property type="entry name" value="Anthranilate synthase"/>
    <property type="match status" value="1"/>
</dbReference>
<gene>
    <name evidence="2" type="ORF">WDU96_08235</name>
</gene>
<proteinExistence type="predicted"/>
<dbReference type="Proteomes" id="UP001368654">
    <property type="component" value="Unassembled WGS sequence"/>
</dbReference>
<evidence type="ECO:0000259" key="1">
    <source>
        <dbReference type="Pfam" id="PF00425"/>
    </source>
</evidence>
<dbReference type="EMBL" id="JBBDGL010000002">
    <property type="protein sequence ID" value="MEJ1155583.1"/>
    <property type="molecule type" value="Genomic_DNA"/>
</dbReference>
<dbReference type="PANTHER" id="PTHR11236:SF18">
    <property type="entry name" value="AMINODEOXYCHORISMATE SYNTHASE"/>
    <property type="match status" value="1"/>
</dbReference>
<evidence type="ECO:0000313" key="3">
    <source>
        <dbReference type="Proteomes" id="UP001368654"/>
    </source>
</evidence>
<accession>A0ABU8LUI8</accession>
<dbReference type="InterPro" id="IPR019999">
    <property type="entry name" value="Anth_synth_I-like"/>
</dbReference>
<protein>
    <submittedName>
        <fullName evidence="2">Anthranilate synthase component I family protein</fullName>
    </submittedName>
</protein>
<name>A0ABU8LUI8_9MICO</name>
<organism evidence="2 3">
    <name type="scientific">Microbacterium marmarense</name>
    <dbReference type="NCBI Taxonomy" id="3122051"/>
    <lineage>
        <taxon>Bacteria</taxon>
        <taxon>Bacillati</taxon>
        <taxon>Actinomycetota</taxon>
        <taxon>Actinomycetes</taxon>
        <taxon>Micrococcales</taxon>
        <taxon>Microbacteriaceae</taxon>
        <taxon>Microbacterium</taxon>
    </lineage>
</organism>
<dbReference type="Pfam" id="PF00425">
    <property type="entry name" value="Chorismate_bind"/>
    <property type="match status" value="1"/>
</dbReference>
<dbReference type="PRINTS" id="PR00095">
    <property type="entry name" value="ANTSNTHASEI"/>
</dbReference>
<dbReference type="SUPFAM" id="SSF56322">
    <property type="entry name" value="ADC synthase"/>
    <property type="match status" value="1"/>
</dbReference>
<keyword evidence="3" id="KW-1185">Reference proteome</keyword>
<dbReference type="PANTHER" id="PTHR11236">
    <property type="entry name" value="AMINOBENZOATE/ANTHRANILATE SYNTHASE"/>
    <property type="match status" value="1"/>
</dbReference>
<dbReference type="RefSeq" id="WP_337338013.1">
    <property type="nucleotide sequence ID" value="NZ_JBBDGL010000002.1"/>
</dbReference>
<comment type="caution">
    <text evidence="2">The sequence shown here is derived from an EMBL/GenBank/DDBJ whole genome shotgun (WGS) entry which is preliminary data.</text>
</comment>
<dbReference type="InterPro" id="IPR015890">
    <property type="entry name" value="Chorismate_C"/>
</dbReference>
<sequence>MAQVLSTFLCDRWVDPARVHHELTATSEHSFWLDAGPAARLGWSWVGVGVPERDATLVDAVVCVPGGRENDTYDGKFRGGWVGWLGYDESASRAGAPSAVDRFAVPQRLWMRATQFFAFDHARGRMWALAPADDLASLIETGERAARATTPQVPSAPCREAVPRHTAELYASLIERCRDAISRGDAYQLCLTTRFELELSEQLKMHDVYARLRMANPSHHGGLIISAGVALASASPERFLEVSDARVRTRPIKGTRPRSPNGQEDAALRAELLQSEKERAENIMIVDLMRNDLSKVCLAGSVAVEQLLAVESYAAVHQLVSTVAGTLAPGTTVGSLLAATSPAGSMSGAPKLSAMAILHGLEDDARGLFGGCFGWVGDDGGLDLAMVIRSIVAHPSGAYVGAGGGITWQSKPADEVAEVGIKARGPLAALGATLPPGWCDIVG</sequence>